<dbReference type="InterPro" id="IPR029060">
    <property type="entry name" value="PIN-like_dom_sf"/>
</dbReference>
<keyword evidence="6 16" id="KW-0235">DNA replication</keyword>
<dbReference type="InterPro" id="IPR002298">
    <property type="entry name" value="DNA_polymerase_A"/>
</dbReference>
<dbReference type="InterPro" id="IPR036279">
    <property type="entry name" value="5-3_exonuclease_C_sf"/>
</dbReference>
<proteinExistence type="inferred from homology"/>
<evidence type="ECO:0000256" key="4">
    <source>
        <dbReference type="ARBA" id="ARBA00022679"/>
    </source>
</evidence>
<feature type="region of interest" description="Disordered" evidence="17">
    <location>
        <begin position="282"/>
        <end position="328"/>
    </location>
</feature>
<keyword evidence="11 16" id="KW-0239">DNA-directed DNA polymerase</keyword>
<dbReference type="Pfam" id="PF00476">
    <property type="entry name" value="DNA_pol_A"/>
    <property type="match status" value="1"/>
</dbReference>
<dbReference type="GO" id="GO:0008409">
    <property type="term" value="F:5'-3' exonuclease activity"/>
    <property type="evidence" value="ECO:0007669"/>
    <property type="project" value="UniProtKB-UniRule"/>
</dbReference>
<comment type="function">
    <text evidence="16">In addition to polymerase activity, this DNA polymerase exhibits 3'-5' and 5'-3' exonuclease activity.</text>
</comment>
<gene>
    <name evidence="16" type="primary">polA</name>
    <name evidence="21" type="ORF">SAMN05421753_1101</name>
</gene>
<dbReference type="InterPro" id="IPR043502">
    <property type="entry name" value="DNA/RNA_pol_sf"/>
</dbReference>
<dbReference type="PANTHER" id="PTHR10133:SF27">
    <property type="entry name" value="DNA POLYMERASE NU"/>
    <property type="match status" value="1"/>
</dbReference>
<dbReference type="Gene3D" id="1.10.150.20">
    <property type="entry name" value="5' to 3' exonuclease, C-terminal subdomain"/>
    <property type="match status" value="2"/>
</dbReference>
<sequence>MADTLYIVDTFSLVFQVYHAIRQPMTGTRGQPTNAVFGFVGDLQHLLRDKQPTHLAFAMESAEPGERLAIYEEYKANRSAMPDDLRPQIPMIMDVLAGYRVPVISHSGWEADDVIATLAVQAAERGFEVRIVSNDKDLRQLIAPRVKIYHIRKKQFMDEQHLLEEWGIRPDQVIDFQSLVGDSVDNVPGVPGVGPKTARTLLERFGTLDEVLAHADEAPGKKLVENLKTFADQARMCRELVRLRTDLPLQMDWSQLSVESPDTKRLYDLFTDYGFRRYAQDMQSSTLPPPARSKQQQSLFGADDDDDSARPPTVEKEASPIAGPHDVPRAWGIIDTPREFEALLTKLQAEQTICVDLETTSTDPLQADIVGWAIAWKTGEAFYLPVAGPPGSQLLSPDVVVNGMKPILEDAARTIINQNIKYDWLVLRRVGVEIANPGLDPMIGDYLLDAGARSHGQDELARRYLFRQMIPISDLIGKGKQQKKMSDIEVPRVAEYASEDADLALQLAELIEAKLKEENLWELYWNLERQLIPVLVEMEWNGVRIDVSELQQQSLSVNARLIELIALIHAAAGQTFNIDSPKQLAKILFDVLKLPVQKRTKTGPSTDQEVLEKLAPLHPLPQLLTEHRMLSKLKGTYLDALPLLVNPHTGNLHTSFSQVTAATGRLSSSDPNLQNIPIRTPEGSRIRKAFVPSRPGWKLVCLDYSQIELRMLAHFCQDAALQESFRKGEDIHTAVAAQVYGIPQTEVTSAQRRVAKAVNFGVIYGQTAFGLAATLGISKDEAAQFIDDYFVKYATVQKFIDSTLTECRRTGYAKTIMGRRREIVGIRPRVFGNLNLPERTAVNAVIQGSAADLIKQAMINVFHRLRREEHPARMLLQIHDELVFEAPNDAVPSLIALAKEEMSTALELNVPIVVDSKVGDNWLDAAPLA</sequence>
<dbReference type="CDD" id="cd09859">
    <property type="entry name" value="PIN_53EXO"/>
    <property type="match status" value="1"/>
</dbReference>
<evidence type="ECO:0000259" key="19">
    <source>
        <dbReference type="SMART" id="SM00475"/>
    </source>
</evidence>
<evidence type="ECO:0000256" key="9">
    <source>
        <dbReference type="ARBA" id="ARBA00022801"/>
    </source>
</evidence>
<evidence type="ECO:0000259" key="20">
    <source>
        <dbReference type="SMART" id="SM00482"/>
    </source>
</evidence>
<dbReference type="Gene3D" id="3.30.70.370">
    <property type="match status" value="1"/>
</dbReference>
<dbReference type="SUPFAM" id="SSF88723">
    <property type="entry name" value="PIN domain-like"/>
    <property type="match status" value="1"/>
</dbReference>
<dbReference type="CDD" id="cd09898">
    <property type="entry name" value="H3TH_53EXO"/>
    <property type="match status" value="1"/>
</dbReference>
<evidence type="ECO:0000256" key="3">
    <source>
        <dbReference type="ARBA" id="ARBA00020311"/>
    </source>
</evidence>
<dbReference type="CDD" id="cd06139">
    <property type="entry name" value="DNA_polA_I_Ecoli_like_exo"/>
    <property type="match status" value="1"/>
</dbReference>
<dbReference type="InterPro" id="IPR001098">
    <property type="entry name" value="DNA-dir_DNA_pol_A_palm_dom"/>
</dbReference>
<evidence type="ECO:0000256" key="14">
    <source>
        <dbReference type="ARBA" id="ARBA00049244"/>
    </source>
</evidence>
<dbReference type="SMART" id="SM00475">
    <property type="entry name" value="53EXOc"/>
    <property type="match status" value="1"/>
</dbReference>
<dbReference type="InterPro" id="IPR008918">
    <property type="entry name" value="HhH2"/>
</dbReference>
<dbReference type="SUPFAM" id="SSF56672">
    <property type="entry name" value="DNA/RNA polymerases"/>
    <property type="match status" value="1"/>
</dbReference>
<evidence type="ECO:0000256" key="7">
    <source>
        <dbReference type="ARBA" id="ARBA00022722"/>
    </source>
</evidence>
<dbReference type="GO" id="GO:0006261">
    <property type="term" value="P:DNA-templated DNA replication"/>
    <property type="evidence" value="ECO:0007669"/>
    <property type="project" value="UniProtKB-UniRule"/>
</dbReference>
<dbReference type="PRINTS" id="PR00868">
    <property type="entry name" value="DNAPOLI"/>
</dbReference>
<dbReference type="Pfam" id="PF01612">
    <property type="entry name" value="DNA_pol_A_exo1"/>
    <property type="match status" value="1"/>
</dbReference>
<dbReference type="Gene3D" id="3.40.50.1010">
    <property type="entry name" value="5'-nuclease"/>
    <property type="match status" value="1"/>
</dbReference>
<dbReference type="OrthoDB" id="9806424at2"/>
<keyword evidence="9 16" id="KW-0378">Hydrolase</keyword>
<evidence type="ECO:0000256" key="12">
    <source>
        <dbReference type="ARBA" id="ARBA00023125"/>
    </source>
</evidence>
<name>A0A1I3IYM5_9PLAN</name>
<dbReference type="InterPro" id="IPR036397">
    <property type="entry name" value="RNaseH_sf"/>
</dbReference>
<keyword evidence="7" id="KW-0540">Nuclease</keyword>
<dbReference type="SUPFAM" id="SSF53098">
    <property type="entry name" value="Ribonuclease H-like"/>
    <property type="match status" value="1"/>
</dbReference>
<evidence type="ECO:0000256" key="5">
    <source>
        <dbReference type="ARBA" id="ARBA00022695"/>
    </source>
</evidence>
<evidence type="ECO:0000256" key="6">
    <source>
        <dbReference type="ARBA" id="ARBA00022705"/>
    </source>
</evidence>
<dbReference type="STRING" id="1576369.SAMN05421753_1101"/>
<dbReference type="SUPFAM" id="SSF47807">
    <property type="entry name" value="5' to 3' exonuclease, C-terminal subdomain"/>
    <property type="match status" value="1"/>
</dbReference>
<dbReference type="Gene3D" id="3.30.420.10">
    <property type="entry name" value="Ribonuclease H-like superfamily/Ribonuclease H"/>
    <property type="match status" value="1"/>
</dbReference>
<evidence type="ECO:0000256" key="8">
    <source>
        <dbReference type="ARBA" id="ARBA00022763"/>
    </source>
</evidence>
<dbReference type="NCBIfam" id="NF004397">
    <property type="entry name" value="PRK05755.1"/>
    <property type="match status" value="1"/>
</dbReference>
<dbReference type="InterPro" id="IPR020046">
    <property type="entry name" value="5-3_exonucl_a-hlix_arch_N"/>
</dbReference>
<dbReference type="FunFam" id="1.20.1060.10:FF:000001">
    <property type="entry name" value="DNA polymerase I"/>
    <property type="match status" value="1"/>
</dbReference>
<evidence type="ECO:0000313" key="22">
    <source>
        <dbReference type="Proteomes" id="UP000199518"/>
    </source>
</evidence>
<evidence type="ECO:0000256" key="1">
    <source>
        <dbReference type="ARBA" id="ARBA00007705"/>
    </source>
</evidence>
<dbReference type="NCBIfam" id="TIGR00593">
    <property type="entry name" value="pola"/>
    <property type="match status" value="1"/>
</dbReference>
<evidence type="ECO:0000256" key="16">
    <source>
        <dbReference type="RuleBase" id="RU004460"/>
    </source>
</evidence>
<dbReference type="PANTHER" id="PTHR10133">
    <property type="entry name" value="DNA POLYMERASE I"/>
    <property type="match status" value="1"/>
</dbReference>
<evidence type="ECO:0000256" key="17">
    <source>
        <dbReference type="SAM" id="MobiDB-lite"/>
    </source>
</evidence>
<dbReference type="AlphaFoldDB" id="A0A1I3IYM5"/>
<evidence type="ECO:0000313" key="21">
    <source>
        <dbReference type="EMBL" id="SFI53087.1"/>
    </source>
</evidence>
<feature type="domain" description="3'-5' exonuclease" evidence="18">
    <location>
        <begin position="331"/>
        <end position="516"/>
    </location>
</feature>
<feature type="domain" description="DNA-directed DNA polymerase family A palm" evidence="20">
    <location>
        <begin position="683"/>
        <end position="890"/>
    </location>
</feature>
<dbReference type="InterPro" id="IPR018320">
    <property type="entry name" value="DNA_polymerase_1"/>
</dbReference>
<dbReference type="Gene3D" id="1.20.1060.10">
    <property type="entry name" value="Taq DNA Polymerase, Chain T, domain 4"/>
    <property type="match status" value="1"/>
</dbReference>
<keyword evidence="22" id="KW-1185">Reference proteome</keyword>
<dbReference type="Proteomes" id="UP000199518">
    <property type="component" value="Unassembled WGS sequence"/>
</dbReference>
<dbReference type="Pfam" id="PF02739">
    <property type="entry name" value="5_3_exonuc_N"/>
    <property type="match status" value="1"/>
</dbReference>
<dbReference type="CDD" id="cd08637">
    <property type="entry name" value="DNA_pol_A_pol_I_C"/>
    <property type="match status" value="1"/>
</dbReference>
<dbReference type="GO" id="GO:0008408">
    <property type="term" value="F:3'-5' exonuclease activity"/>
    <property type="evidence" value="ECO:0007669"/>
    <property type="project" value="UniProtKB-UniRule"/>
</dbReference>
<dbReference type="InterPro" id="IPR002562">
    <property type="entry name" value="3'-5'_exonuclease_dom"/>
</dbReference>
<dbReference type="GO" id="GO:0003887">
    <property type="term" value="F:DNA-directed DNA polymerase activity"/>
    <property type="evidence" value="ECO:0007669"/>
    <property type="project" value="UniProtKB-UniRule"/>
</dbReference>
<dbReference type="SMART" id="SM00482">
    <property type="entry name" value="POLAc"/>
    <property type="match status" value="1"/>
</dbReference>
<keyword evidence="4 16" id="KW-0808">Transferase</keyword>
<dbReference type="EC" id="2.7.7.7" evidence="2 15"/>
<evidence type="ECO:0000256" key="2">
    <source>
        <dbReference type="ARBA" id="ARBA00012417"/>
    </source>
</evidence>
<keyword evidence="12 16" id="KW-0238">DNA-binding</keyword>
<comment type="similarity">
    <text evidence="1 16">Belongs to the DNA polymerase type-A family.</text>
</comment>
<keyword evidence="5 16" id="KW-0548">Nucleotidyltransferase</keyword>
<protein>
    <recommendedName>
        <fullName evidence="3 15">DNA polymerase I</fullName>
        <ecNumber evidence="2 15">2.7.7.7</ecNumber>
    </recommendedName>
</protein>
<dbReference type="SMART" id="SM00474">
    <property type="entry name" value="35EXOc"/>
    <property type="match status" value="1"/>
</dbReference>
<keyword evidence="8 16" id="KW-0227">DNA damage</keyword>
<dbReference type="RefSeq" id="WP_092051017.1">
    <property type="nucleotide sequence ID" value="NZ_FOQD01000010.1"/>
</dbReference>
<organism evidence="21 22">
    <name type="scientific">Planctomicrobium piriforme</name>
    <dbReference type="NCBI Taxonomy" id="1576369"/>
    <lineage>
        <taxon>Bacteria</taxon>
        <taxon>Pseudomonadati</taxon>
        <taxon>Planctomycetota</taxon>
        <taxon>Planctomycetia</taxon>
        <taxon>Planctomycetales</taxon>
        <taxon>Planctomycetaceae</taxon>
        <taxon>Planctomicrobium</taxon>
    </lineage>
</organism>
<dbReference type="SMART" id="SM00279">
    <property type="entry name" value="HhH2"/>
    <property type="match status" value="1"/>
</dbReference>
<dbReference type="InterPro" id="IPR012337">
    <property type="entry name" value="RNaseH-like_sf"/>
</dbReference>
<dbReference type="GO" id="GO:0006302">
    <property type="term" value="P:double-strand break repair"/>
    <property type="evidence" value="ECO:0007669"/>
    <property type="project" value="TreeGrafter"/>
</dbReference>
<evidence type="ECO:0000259" key="18">
    <source>
        <dbReference type="SMART" id="SM00474"/>
    </source>
</evidence>
<reference evidence="22" key="1">
    <citation type="submission" date="2016-10" db="EMBL/GenBank/DDBJ databases">
        <authorList>
            <person name="Varghese N."/>
            <person name="Submissions S."/>
        </authorList>
    </citation>
    <scope>NUCLEOTIDE SEQUENCE [LARGE SCALE GENOMIC DNA]</scope>
    <source>
        <strain evidence="22">DSM 26348</strain>
    </source>
</reference>
<keyword evidence="10 16" id="KW-0269">Exonuclease</keyword>
<dbReference type="InterPro" id="IPR002421">
    <property type="entry name" value="5-3_exonuclease"/>
</dbReference>
<evidence type="ECO:0000256" key="15">
    <source>
        <dbReference type="NCBIfam" id="TIGR00593"/>
    </source>
</evidence>
<dbReference type="EMBL" id="FOQD01000010">
    <property type="protein sequence ID" value="SFI53087.1"/>
    <property type="molecule type" value="Genomic_DNA"/>
</dbReference>
<dbReference type="FunFam" id="1.10.150.20:FF:000002">
    <property type="entry name" value="DNA polymerase I"/>
    <property type="match status" value="1"/>
</dbReference>
<dbReference type="InterPro" id="IPR020045">
    <property type="entry name" value="DNA_polI_H3TH"/>
</dbReference>
<comment type="catalytic activity">
    <reaction evidence="14 16">
        <text>DNA(n) + a 2'-deoxyribonucleoside 5'-triphosphate = DNA(n+1) + diphosphate</text>
        <dbReference type="Rhea" id="RHEA:22508"/>
        <dbReference type="Rhea" id="RHEA-COMP:17339"/>
        <dbReference type="Rhea" id="RHEA-COMP:17340"/>
        <dbReference type="ChEBI" id="CHEBI:33019"/>
        <dbReference type="ChEBI" id="CHEBI:61560"/>
        <dbReference type="ChEBI" id="CHEBI:173112"/>
        <dbReference type="EC" id="2.7.7.7"/>
    </reaction>
</comment>
<dbReference type="FunFam" id="1.10.150.20:FF:000003">
    <property type="entry name" value="DNA polymerase I"/>
    <property type="match status" value="1"/>
</dbReference>
<evidence type="ECO:0000256" key="13">
    <source>
        <dbReference type="ARBA" id="ARBA00023204"/>
    </source>
</evidence>
<feature type="domain" description="5'-3' exonuclease" evidence="19">
    <location>
        <begin position="1"/>
        <end position="259"/>
    </location>
</feature>
<dbReference type="GO" id="GO:0003677">
    <property type="term" value="F:DNA binding"/>
    <property type="evidence" value="ECO:0007669"/>
    <property type="project" value="UniProtKB-UniRule"/>
</dbReference>
<evidence type="ECO:0000256" key="11">
    <source>
        <dbReference type="ARBA" id="ARBA00022932"/>
    </source>
</evidence>
<accession>A0A1I3IYM5</accession>
<evidence type="ECO:0000256" key="10">
    <source>
        <dbReference type="ARBA" id="ARBA00022839"/>
    </source>
</evidence>
<keyword evidence="13 16" id="KW-0234">DNA repair</keyword>
<dbReference type="Pfam" id="PF01367">
    <property type="entry name" value="5_3_exonuc"/>
    <property type="match status" value="1"/>
</dbReference>